<feature type="compositionally biased region" description="Basic and acidic residues" evidence="1">
    <location>
        <begin position="332"/>
        <end position="348"/>
    </location>
</feature>
<comment type="caution">
    <text evidence="2">The sequence shown here is derived from an EMBL/GenBank/DDBJ whole genome shotgun (WGS) entry which is preliminary data.</text>
</comment>
<organism evidence="2 3">
    <name type="scientific">Sphaceloma murrayae</name>
    <dbReference type="NCBI Taxonomy" id="2082308"/>
    <lineage>
        <taxon>Eukaryota</taxon>
        <taxon>Fungi</taxon>
        <taxon>Dikarya</taxon>
        <taxon>Ascomycota</taxon>
        <taxon>Pezizomycotina</taxon>
        <taxon>Dothideomycetes</taxon>
        <taxon>Dothideomycetidae</taxon>
        <taxon>Myriangiales</taxon>
        <taxon>Elsinoaceae</taxon>
        <taxon>Sphaceloma</taxon>
    </lineage>
</organism>
<feature type="compositionally biased region" description="Basic and acidic residues" evidence="1">
    <location>
        <begin position="298"/>
        <end position="308"/>
    </location>
</feature>
<dbReference type="Proteomes" id="UP000243797">
    <property type="component" value="Unassembled WGS sequence"/>
</dbReference>
<reference evidence="2 3" key="1">
    <citation type="submission" date="2017-06" db="EMBL/GenBank/DDBJ databases">
        <title>Draft genome sequence of a variant of Elsinoe murrayae.</title>
        <authorList>
            <person name="Cheng Q."/>
        </authorList>
    </citation>
    <scope>NUCLEOTIDE SEQUENCE [LARGE SCALE GENOMIC DNA]</scope>
    <source>
        <strain evidence="2 3">CQ-2017a</strain>
    </source>
</reference>
<feature type="compositionally biased region" description="Basic and acidic residues" evidence="1">
    <location>
        <begin position="200"/>
        <end position="238"/>
    </location>
</feature>
<feature type="compositionally biased region" description="Polar residues" evidence="1">
    <location>
        <begin position="1"/>
        <end position="10"/>
    </location>
</feature>
<feature type="compositionally biased region" description="Gly residues" evidence="1">
    <location>
        <begin position="269"/>
        <end position="285"/>
    </location>
</feature>
<name>A0A2K1R3L2_9PEZI</name>
<dbReference type="STRING" id="2082308.A0A2K1R3L2"/>
<proteinExistence type="predicted"/>
<accession>A0A2K1R3L2</accession>
<dbReference type="InParanoid" id="A0A2K1R3L2"/>
<feature type="compositionally biased region" description="Pro residues" evidence="1">
    <location>
        <begin position="119"/>
        <end position="133"/>
    </location>
</feature>
<protein>
    <submittedName>
        <fullName evidence="2">Uncharacterized protein</fullName>
    </submittedName>
</protein>
<feature type="region of interest" description="Disordered" evidence="1">
    <location>
        <begin position="1"/>
        <end position="179"/>
    </location>
</feature>
<sequence length="398" mass="42945">MSDFAQTGAQQDDLFDDYVNGEESMQTRAPDDLFGDDFTPIVESDPAPTRSIPSAQDPTALRGRGGTPRGRGRGRGSGGAPIQPPRAQSVVPPSNKPAPNPLGESRHAPNPLGESRHAPPVPKEQEPAPPPVASPHEQVNEASSTGPSPAAPTEPRQTKPLAVRGDRSGTGGNARTKLTEEELAAKISAIQLKNASLEAAHARAQADADSFAQRENEASKRRQEERRDRQQMMGEREKNRQRKLKAQEGREWDSEKRDEDFADQRRGYGRGAHGGVSGTTLGRGGRPSTFDGPEDDGREYIYREDRGRGRGRGGRGGRGDSRMQQRPQGAPQKEDFPALSSKKVDQEANSKAISAPKLAFPKTQSDSKTKIADSGSTSMEANAKGSQSWADMVEESRS</sequence>
<feature type="compositionally biased region" description="Gly residues" evidence="1">
    <location>
        <begin position="63"/>
        <end position="79"/>
    </location>
</feature>
<keyword evidence="3" id="KW-1185">Reference proteome</keyword>
<dbReference type="OrthoDB" id="2402960at2759"/>
<evidence type="ECO:0000313" key="2">
    <source>
        <dbReference type="EMBL" id="PNS21870.1"/>
    </source>
</evidence>
<dbReference type="EMBL" id="NKHZ01000001">
    <property type="protein sequence ID" value="PNS21870.1"/>
    <property type="molecule type" value="Genomic_DNA"/>
</dbReference>
<feature type="compositionally biased region" description="Basic and acidic residues" evidence="1">
    <location>
        <begin position="245"/>
        <end position="266"/>
    </location>
</feature>
<evidence type="ECO:0000313" key="3">
    <source>
        <dbReference type="Proteomes" id="UP000243797"/>
    </source>
</evidence>
<feature type="region of interest" description="Disordered" evidence="1">
    <location>
        <begin position="198"/>
        <end position="398"/>
    </location>
</feature>
<dbReference type="AlphaFoldDB" id="A0A2K1R3L2"/>
<evidence type="ECO:0000256" key="1">
    <source>
        <dbReference type="SAM" id="MobiDB-lite"/>
    </source>
</evidence>
<feature type="compositionally biased region" description="Polar residues" evidence="1">
    <location>
        <begin position="374"/>
        <end position="389"/>
    </location>
</feature>
<gene>
    <name evidence="2" type="ORF">CAC42_468</name>
</gene>